<dbReference type="SUPFAM" id="SSF48452">
    <property type="entry name" value="TPR-like"/>
    <property type="match status" value="1"/>
</dbReference>
<dbReference type="InterPro" id="IPR016032">
    <property type="entry name" value="Sig_transdc_resp-reg_C-effctor"/>
</dbReference>
<organism evidence="5 6">
    <name type="scientific">Dictyobacter kobayashii</name>
    <dbReference type="NCBI Taxonomy" id="2014872"/>
    <lineage>
        <taxon>Bacteria</taxon>
        <taxon>Bacillati</taxon>
        <taxon>Chloroflexota</taxon>
        <taxon>Ktedonobacteria</taxon>
        <taxon>Ktedonobacterales</taxon>
        <taxon>Dictyobacteraceae</taxon>
        <taxon>Dictyobacter</taxon>
    </lineage>
</organism>
<dbReference type="PANTHER" id="PTHR44688">
    <property type="entry name" value="DNA-BINDING TRANSCRIPTIONAL ACTIVATOR DEVR_DOSR"/>
    <property type="match status" value="1"/>
</dbReference>
<dbReference type="InterPro" id="IPR041617">
    <property type="entry name" value="TPR_MalT"/>
</dbReference>
<evidence type="ECO:0000256" key="2">
    <source>
        <dbReference type="ARBA" id="ARBA00023125"/>
    </source>
</evidence>
<dbReference type="SMART" id="SM00028">
    <property type="entry name" value="TPR"/>
    <property type="match status" value="3"/>
</dbReference>
<dbReference type="RefSeq" id="WP_161977365.1">
    <property type="nucleotide sequence ID" value="NZ_BIFS01000001.1"/>
</dbReference>
<dbReference type="PANTHER" id="PTHR44688:SF16">
    <property type="entry name" value="DNA-BINDING TRANSCRIPTIONAL ACTIVATOR DEVR_DOSR"/>
    <property type="match status" value="1"/>
</dbReference>
<dbReference type="Gene3D" id="1.25.40.10">
    <property type="entry name" value="Tetratricopeptide repeat domain"/>
    <property type="match status" value="1"/>
</dbReference>
<dbReference type="Proteomes" id="UP000287188">
    <property type="component" value="Unassembled WGS sequence"/>
</dbReference>
<dbReference type="GO" id="GO:0006355">
    <property type="term" value="P:regulation of DNA-templated transcription"/>
    <property type="evidence" value="ECO:0007669"/>
    <property type="project" value="InterPro"/>
</dbReference>
<dbReference type="PROSITE" id="PS50043">
    <property type="entry name" value="HTH_LUXR_2"/>
    <property type="match status" value="1"/>
</dbReference>
<dbReference type="InterPro" id="IPR019734">
    <property type="entry name" value="TPR_rpt"/>
</dbReference>
<dbReference type="InterPro" id="IPR027417">
    <property type="entry name" value="P-loop_NTPase"/>
</dbReference>
<feature type="domain" description="HTH luxR-type" evidence="4">
    <location>
        <begin position="839"/>
        <end position="904"/>
    </location>
</feature>
<dbReference type="AlphaFoldDB" id="A0A402AJA1"/>
<comment type="caution">
    <text evidence="5">The sequence shown here is derived from an EMBL/GenBank/DDBJ whole genome shotgun (WGS) entry which is preliminary data.</text>
</comment>
<evidence type="ECO:0000256" key="1">
    <source>
        <dbReference type="ARBA" id="ARBA00023015"/>
    </source>
</evidence>
<keyword evidence="1" id="KW-0805">Transcription regulation</keyword>
<dbReference type="Pfam" id="PF17874">
    <property type="entry name" value="TPR_MalT"/>
    <property type="match status" value="1"/>
</dbReference>
<dbReference type="GO" id="GO:0003677">
    <property type="term" value="F:DNA binding"/>
    <property type="evidence" value="ECO:0007669"/>
    <property type="project" value="UniProtKB-KW"/>
</dbReference>
<evidence type="ECO:0000259" key="4">
    <source>
        <dbReference type="PROSITE" id="PS50043"/>
    </source>
</evidence>
<accession>A0A402AJA1</accession>
<dbReference type="SUPFAM" id="SSF52540">
    <property type="entry name" value="P-loop containing nucleoside triphosphate hydrolases"/>
    <property type="match status" value="1"/>
</dbReference>
<evidence type="ECO:0000256" key="3">
    <source>
        <dbReference type="ARBA" id="ARBA00023163"/>
    </source>
</evidence>
<evidence type="ECO:0000313" key="5">
    <source>
        <dbReference type="EMBL" id="GCE19176.1"/>
    </source>
</evidence>
<sequence>MEINPTKQLLLATKFTLPHSYVPLVIPRVRLYSKLERGTGYPLTLLAAPAGFGKTILLSSWLRQRGTNKVAWLSLDKNDNDLQRFWHYCLAACASVDKELVASAQACLDAYPAVSIEQMLTVFINALMAYPEPLIWVLDDYQCLHLPAIHQTLTFLLEHLPPHIHLFISTRVDPPLPLARLRVRGQLLEIRSNDLRFNVEESVQLLSYDMQLQLEPEQIVNLFRATEGWIAGLQLAVISLQGRPEHEEKMAWISSFTGTNRHIAHYLREEILMTLPEDVQDFLFSTSILTRMRADLCDAVTGQENAELMFEWLERANLFIASSEEEGTWKRYHQLFAELLRQHLAQKYPERINELHLRASCWYEHENMLHEAVEHALAASSYERAADLLEAHAWPLWVRGQLPYIFDWLLLLQGRIELQTHPIISYLYAFIYLYTAQWKMYEQALASAQTSWQCGHNHEMLSSIYDLKAYHALCTGNGEQALMYTQQALEANQNKPLLASFSHILRGAGHLCCGDIQQAQIELTLGQRCGSQMNCAIAISSAQLYQGRLYVMQGQLHEALRLYQQCSNNSGGCVALFARQAHLQAGLLYLEWNELERAQEQLRKAHESRNQLEGSSAVIDSIMLATRLAWASGKPEQALVLLDQAESSLTSRGNQSEQLARISLLRTKYWLAQGKNAAVQELLQSSYPVNLQDLPLLEQECWQQAYARWLLARKRPTEVTRLLLGLLLTIKAQGRIADELQIQLLLVQAYFMLGDARRTRQTLEHMLVIAEPGGYHRLFLEEGQILMSLLSDLYHRQQKRYTGELQSQVLGYVHTLLLEFGCDVEPRDWCSWQKRAQRAQSSLEQLSDRELEVLKLIAEGNSNQQIACALVVAESTIKTHLNNIYSKLNVNSRLQALTKAHTVGLLEI</sequence>
<dbReference type="InterPro" id="IPR011990">
    <property type="entry name" value="TPR-like_helical_dom_sf"/>
</dbReference>
<keyword evidence="6" id="KW-1185">Reference proteome</keyword>
<keyword evidence="3" id="KW-0804">Transcription</keyword>
<keyword evidence="2" id="KW-0238">DNA-binding</keyword>
<dbReference type="InterPro" id="IPR036388">
    <property type="entry name" value="WH-like_DNA-bd_sf"/>
</dbReference>
<dbReference type="PRINTS" id="PR00038">
    <property type="entry name" value="HTHLUXR"/>
</dbReference>
<protein>
    <submittedName>
        <fullName evidence="5">Helix-turn-helix transcriptional regulator</fullName>
    </submittedName>
</protein>
<reference evidence="6" key="1">
    <citation type="submission" date="2018-12" db="EMBL/GenBank/DDBJ databases">
        <title>Tengunoibacter tsumagoiensis gen. nov., sp. nov., Dictyobacter kobayashii sp. nov., D. alpinus sp. nov., and D. joshuensis sp. nov. and description of Dictyobacteraceae fam. nov. within the order Ktedonobacterales isolated from Tengu-no-mugimeshi.</title>
        <authorList>
            <person name="Wang C.M."/>
            <person name="Zheng Y."/>
            <person name="Sakai Y."/>
            <person name="Toyoda A."/>
            <person name="Minakuchi Y."/>
            <person name="Abe K."/>
            <person name="Yokota A."/>
            <person name="Yabe S."/>
        </authorList>
    </citation>
    <scope>NUCLEOTIDE SEQUENCE [LARGE SCALE GENOMIC DNA]</scope>
    <source>
        <strain evidence="6">Uno11</strain>
    </source>
</reference>
<dbReference type="EMBL" id="BIFS01000001">
    <property type="protein sequence ID" value="GCE19176.1"/>
    <property type="molecule type" value="Genomic_DNA"/>
</dbReference>
<dbReference type="SMART" id="SM00421">
    <property type="entry name" value="HTH_LUXR"/>
    <property type="match status" value="1"/>
</dbReference>
<proteinExistence type="predicted"/>
<dbReference type="Pfam" id="PF00196">
    <property type="entry name" value="GerE"/>
    <property type="match status" value="1"/>
</dbReference>
<name>A0A402AJA1_9CHLR</name>
<dbReference type="Pfam" id="PF25873">
    <property type="entry name" value="WHD_MalT"/>
    <property type="match status" value="1"/>
</dbReference>
<gene>
    <name evidence="5" type="primary">malT_1</name>
    <name evidence="5" type="ORF">KDK_29760</name>
</gene>
<dbReference type="CDD" id="cd06170">
    <property type="entry name" value="LuxR_C_like"/>
    <property type="match status" value="1"/>
</dbReference>
<dbReference type="SUPFAM" id="SSF46894">
    <property type="entry name" value="C-terminal effector domain of the bipartite response regulators"/>
    <property type="match status" value="1"/>
</dbReference>
<dbReference type="InterPro" id="IPR059106">
    <property type="entry name" value="WHD_MalT"/>
</dbReference>
<dbReference type="InterPro" id="IPR000792">
    <property type="entry name" value="Tscrpt_reg_LuxR_C"/>
</dbReference>
<evidence type="ECO:0000313" key="6">
    <source>
        <dbReference type="Proteomes" id="UP000287188"/>
    </source>
</evidence>
<dbReference type="PROSITE" id="PS00622">
    <property type="entry name" value="HTH_LUXR_1"/>
    <property type="match status" value="1"/>
</dbReference>
<dbReference type="Gene3D" id="1.10.10.10">
    <property type="entry name" value="Winged helix-like DNA-binding domain superfamily/Winged helix DNA-binding domain"/>
    <property type="match status" value="1"/>
</dbReference>